<reference evidence="2 4" key="2">
    <citation type="submission" date="2009-10" db="EMBL/GenBank/DDBJ databases">
        <title>The Genome Sequence of Prochlorococcus phage P-SSM2.</title>
        <authorList>
            <consortium name="The Broad Institute Genome Sequencing Platform"/>
            <person name="Henn M.R."/>
            <person name="Sullivan M.S."/>
            <person name="Osburne M.S."/>
            <person name="Levin J."/>
            <person name="Malboeuf C."/>
            <person name="Casali M."/>
            <person name="Russ C."/>
            <person name="Lennon N."/>
            <person name="Chapman S.B."/>
            <person name="Erlich R."/>
            <person name="Young S.K."/>
            <person name="Koehrsen M."/>
            <person name="Yandava C."/>
            <person name="Zeng Q."/>
            <person name="Alvarado L."/>
            <person name="Anderson S."/>
            <person name="Berlin A."/>
            <person name="Borenstein D."/>
            <person name="Chen Z."/>
            <person name="Engels R."/>
            <person name="Freedman E."/>
            <person name="Gellesch M."/>
            <person name="Goldberg J."/>
            <person name="Green L."/>
            <person name="Griggs A."/>
            <person name="Gujja S."/>
            <person name="Heilman E.R."/>
            <person name="Heiman D."/>
            <person name="Hepburn T."/>
            <person name="Howarth C."/>
            <person name="Jen D."/>
            <person name="Larson L."/>
            <person name="Lewis B."/>
            <person name="Mehta T."/>
            <person name="Park D."/>
            <person name="Pearson M."/>
            <person name="Richards J."/>
            <person name="Rizzolo K."/>
            <person name="Roberts A."/>
            <person name="Ryan E."/>
            <person name="Saif S."/>
            <person name="Shea T."/>
            <person name="Shenoy N."/>
            <person name="Sisk P."/>
            <person name="Stolte C."/>
            <person name="Sykes S."/>
            <person name="Walk T."/>
            <person name="White J."/>
            <person name="Yu Q."/>
            <person name="Coleman M.L."/>
            <person name="Huang K.H."/>
            <person name="Weigele P.R."/>
            <person name="DeFrancesco A.S."/>
            <person name="Kern S.E."/>
            <person name="Thompson L.R."/>
            <person name="Fu R."/>
            <person name="Hombeck B."/>
            <person name="Chisholm S.W."/>
            <person name="Haas B."/>
            <person name="Nusbaum C."/>
            <person name="Birren B."/>
        </authorList>
    </citation>
    <scope>NUCLEOTIDE SEQUENCE [LARGE SCALE GENOMIC DNA]</scope>
    <source>
        <strain evidence="2">P-SSM2</strain>
    </source>
</reference>
<proteinExistence type="predicted"/>
<keyword evidence="3" id="KW-1185">Reference proteome</keyword>
<evidence type="ECO:0000313" key="4">
    <source>
        <dbReference type="Proteomes" id="UP000013923"/>
    </source>
</evidence>
<reference evidence="1 3" key="1">
    <citation type="journal article" date="2005" name="PLoS Biol.">
        <title>Three Prochlorococcus cyanophage genomes: signature features and ecological interpretations.</title>
        <authorList>
            <person name="Sullivan M.B."/>
            <person name="Coleman M.L."/>
            <person name="Weigele P."/>
            <person name="Rohwer F."/>
            <person name="Chisholm S.W."/>
        </authorList>
    </citation>
    <scope>NUCLEOTIDE SEQUENCE</scope>
</reference>
<dbReference type="EMBL" id="GU071092">
    <property type="protein sequence ID" value="ACY76018.1"/>
    <property type="molecule type" value="Genomic_DNA"/>
</dbReference>
<evidence type="ECO:0000313" key="2">
    <source>
        <dbReference type="EMBL" id="ACY76018.1"/>
    </source>
</evidence>
<dbReference type="RefSeq" id="YP_214371.1">
    <property type="nucleotide sequence ID" value="NC_006883.2"/>
</dbReference>
<gene>
    <name evidence="2" type="ORF">PCMG_00142</name>
    <name evidence="1" type="ORF">PSSM2_139</name>
</gene>
<reference evidence="1 3" key="3">
    <citation type="journal article" date="2010" name="Environ. Microbiol.">
        <title>Genomic analysis of oceanic cyanobacterial myoviruses compared with T4-like myoviruses from diverse hosts and environments.</title>
        <authorList>
            <person name="Sullivan M.B."/>
            <person name="Huang K.H."/>
            <person name="Ignacio-Espinoza J.C."/>
            <person name="Berlin A.M."/>
            <person name="Kelly L."/>
            <person name="Weigele P.R."/>
            <person name="DeFrancesco A.S."/>
            <person name="Kern S.E."/>
            <person name="Thompson L.R."/>
            <person name="Young S."/>
            <person name="Yandava C."/>
            <person name="Fu R."/>
            <person name="Krastins B."/>
            <person name="Chase M."/>
            <person name="Sarracino D."/>
            <person name="Osburne M.S."/>
            <person name="Henn M.R."/>
            <person name="Chisholm S.W."/>
        </authorList>
    </citation>
    <scope>NUCLEOTIDE SEQUENCE [LARGE SCALE GENOMIC DNA]</scope>
</reference>
<evidence type="ECO:0000313" key="1">
    <source>
        <dbReference type="EMBL" id="AAX44517.1"/>
    </source>
</evidence>
<dbReference type="Proteomes" id="UP000000991">
    <property type="component" value="Segment"/>
</dbReference>
<organismHost>
    <name type="scientific">Prochlorococcus</name>
    <dbReference type="NCBI Taxonomy" id="1218"/>
</organismHost>
<dbReference type="GeneID" id="3294278"/>
<name>Q58ML5_BPPRM</name>
<protein>
    <submittedName>
        <fullName evidence="1">Uncharacterized protein</fullName>
    </submittedName>
</protein>
<dbReference type="KEGG" id="vg:3294278"/>
<sequence length="74" mass="8843">MDHHSGETDEWVVEIKMGIQEIRLLYHHINDSLYGPYPKKSVYSIDQLAYLRALKNKLFAIICEYSYDMEEFDK</sequence>
<dbReference type="EMBL" id="AY939844">
    <property type="protein sequence ID" value="AAX44517.1"/>
    <property type="molecule type" value="Genomic_DNA"/>
</dbReference>
<dbReference type="Proteomes" id="UP000013923">
    <property type="component" value="Genome"/>
</dbReference>
<accession>Q58ML5</accession>
<evidence type="ECO:0000313" key="3">
    <source>
        <dbReference type="Proteomes" id="UP000000991"/>
    </source>
</evidence>
<organism evidence="1 3">
    <name type="scientific">Prochlorococcus phage P-SSM2</name>
    <dbReference type="NCBI Taxonomy" id="268746"/>
    <lineage>
        <taxon>Viruses</taxon>
        <taxon>Duplodnaviria</taxon>
        <taxon>Heunggongvirae</taxon>
        <taxon>Uroviricota</taxon>
        <taxon>Caudoviricetes</taxon>
        <taxon>Pantevenvirales</taxon>
        <taxon>Kyanoviridae</taxon>
        <taxon>Salacisavirus</taxon>
        <taxon>Salacisavirus pssm2</taxon>
    </lineage>
</organism>